<sequence>MEPGTVSVPPAADGRGVLIVRNAQSGTAVIRSDPAALFTERLPEAVVRELGEGDDLDAIVEEAMERGAAAPAVLGVYGGDGSVSRMAQLARRYRRPLLVLPGGTFNHFAGSAGLTDVATAIDAFQAGTTIEVSAVEVTVADGTAILALNAVSVGAYPELIDERERHRPRLGKWLGGVVAAWHALRDAEPLIVVREGRRARVWSVFVGVGRNDPRRVATMQRAHLEEPVLDVRIHHARGTRLRAIASLAFGRRTAAVLRALRLMPPRSDVERLVVSDFELTVRPGPGHPSVFVHDGELEEEPGDEFTLRCVAVPRAVTVFVPPRPGR</sequence>
<dbReference type="SUPFAM" id="SSF111331">
    <property type="entry name" value="NAD kinase/diacylglycerol kinase-like"/>
    <property type="match status" value="1"/>
</dbReference>
<evidence type="ECO:0000259" key="1">
    <source>
        <dbReference type="PROSITE" id="PS50146"/>
    </source>
</evidence>
<evidence type="ECO:0000313" key="2">
    <source>
        <dbReference type="EMBL" id="NLP84435.1"/>
    </source>
</evidence>
<dbReference type="Gene3D" id="2.60.200.40">
    <property type="match status" value="1"/>
</dbReference>
<dbReference type="InterPro" id="IPR001206">
    <property type="entry name" value="Diacylglycerol_kinase_cat_dom"/>
</dbReference>
<proteinExistence type="predicted"/>
<comment type="caution">
    <text evidence="2">The sequence shown here is derived from an EMBL/GenBank/DDBJ whole genome shotgun (WGS) entry which is preliminary data.</text>
</comment>
<dbReference type="RefSeq" id="WP_168912924.1">
    <property type="nucleotide sequence ID" value="NZ_JABACI010000003.1"/>
</dbReference>
<reference evidence="2 3" key="1">
    <citation type="submission" date="2020-04" db="EMBL/GenBank/DDBJ databases">
        <title>CFH 90308 Microbacterium sp.</title>
        <authorList>
            <person name="Nie G."/>
            <person name="Ming H."/>
            <person name="Xia T."/>
        </authorList>
    </citation>
    <scope>NUCLEOTIDE SEQUENCE [LARGE SCALE GENOMIC DNA]</scope>
    <source>
        <strain evidence="2 3">CFH 90308</strain>
    </source>
</reference>
<dbReference type="EMBL" id="JABACI010000003">
    <property type="protein sequence ID" value="NLP84435.1"/>
    <property type="molecule type" value="Genomic_DNA"/>
</dbReference>
<keyword evidence="3" id="KW-1185">Reference proteome</keyword>
<dbReference type="PROSITE" id="PS50146">
    <property type="entry name" value="DAGK"/>
    <property type="match status" value="1"/>
</dbReference>
<accession>A0ABX1KE88</accession>
<dbReference type="Pfam" id="PF00781">
    <property type="entry name" value="DAGK_cat"/>
    <property type="match status" value="1"/>
</dbReference>
<dbReference type="InterPro" id="IPR016064">
    <property type="entry name" value="NAD/diacylglycerol_kinase_sf"/>
</dbReference>
<dbReference type="SMART" id="SM00046">
    <property type="entry name" value="DAGKc"/>
    <property type="match status" value="1"/>
</dbReference>
<dbReference type="InterPro" id="IPR017438">
    <property type="entry name" value="ATP-NAD_kinase_N"/>
</dbReference>
<evidence type="ECO:0000313" key="3">
    <source>
        <dbReference type="Proteomes" id="UP001429745"/>
    </source>
</evidence>
<gene>
    <name evidence="2" type="ORF">HF576_11280</name>
</gene>
<protein>
    <recommendedName>
        <fullName evidence="1">DAGKc domain-containing protein</fullName>
    </recommendedName>
</protein>
<name>A0ABX1KE88_9MICO</name>
<organism evidence="2 3">
    <name type="scientific">Microbacterium salsuginis</name>
    <dbReference type="NCBI Taxonomy" id="2722803"/>
    <lineage>
        <taxon>Bacteria</taxon>
        <taxon>Bacillati</taxon>
        <taxon>Actinomycetota</taxon>
        <taxon>Actinomycetes</taxon>
        <taxon>Micrococcales</taxon>
        <taxon>Microbacteriaceae</taxon>
        <taxon>Microbacterium</taxon>
    </lineage>
</organism>
<dbReference type="Gene3D" id="3.40.50.10330">
    <property type="entry name" value="Probable inorganic polyphosphate/atp-NAD kinase, domain 1"/>
    <property type="match status" value="1"/>
</dbReference>
<feature type="domain" description="DAGKc" evidence="1">
    <location>
        <begin position="1"/>
        <end position="141"/>
    </location>
</feature>
<dbReference type="Proteomes" id="UP001429745">
    <property type="component" value="Unassembled WGS sequence"/>
</dbReference>